<name>A0ACC1LH32_9FUNG</name>
<protein>
    <submittedName>
        <fullName evidence="1">Uncharacterized protein</fullName>
    </submittedName>
</protein>
<dbReference type="EMBL" id="JANBUN010000012">
    <property type="protein sequence ID" value="KAJ2808161.1"/>
    <property type="molecule type" value="Genomic_DNA"/>
</dbReference>
<evidence type="ECO:0000313" key="2">
    <source>
        <dbReference type="Proteomes" id="UP001140087"/>
    </source>
</evidence>
<accession>A0ACC1LH32</accession>
<gene>
    <name evidence="1" type="ORF">H4R21_000176</name>
</gene>
<keyword evidence="2" id="KW-1185">Reference proteome</keyword>
<reference evidence="1" key="1">
    <citation type="submission" date="2022-07" db="EMBL/GenBank/DDBJ databases">
        <title>Phylogenomic reconstructions and comparative analyses of Kickxellomycotina fungi.</title>
        <authorList>
            <person name="Reynolds N.K."/>
            <person name="Stajich J.E."/>
            <person name="Barry K."/>
            <person name="Grigoriev I.V."/>
            <person name="Crous P."/>
            <person name="Smith M.E."/>
        </authorList>
    </citation>
    <scope>NUCLEOTIDE SEQUENCE</scope>
    <source>
        <strain evidence="1">BCRC 34780</strain>
    </source>
</reference>
<organism evidence="1 2">
    <name type="scientific">Coemansia helicoidea</name>
    <dbReference type="NCBI Taxonomy" id="1286919"/>
    <lineage>
        <taxon>Eukaryota</taxon>
        <taxon>Fungi</taxon>
        <taxon>Fungi incertae sedis</taxon>
        <taxon>Zoopagomycota</taxon>
        <taxon>Kickxellomycotina</taxon>
        <taxon>Kickxellomycetes</taxon>
        <taxon>Kickxellales</taxon>
        <taxon>Kickxellaceae</taxon>
        <taxon>Coemansia</taxon>
    </lineage>
</organism>
<comment type="caution">
    <text evidence="1">The sequence shown here is derived from an EMBL/GenBank/DDBJ whole genome shotgun (WGS) entry which is preliminary data.</text>
</comment>
<dbReference type="Proteomes" id="UP001140087">
    <property type="component" value="Unassembled WGS sequence"/>
</dbReference>
<sequence>MSRPVLSLRLPAETLTRLLRAGFRTVADAEACLAPPPELRLSAQPPPARSAAELARVLRTQPHIATGLPALDALLGARGLPTGAVTELVAHPAVVAALCLRLCLAAAQLPAADASAVYIDTTGSFSAGAARALARRASAAMLERVRTFRVYAAHELVALLSAFDRVLDDLPGARLLVVNSVSWPFLASFPDDVLRRQAMHAEVASLLAGIASRHQIAVVVVSQPKAQATHDPTALPRPMDGRVWAQIAAVSLAVRPHTAAAAAGSAIAVTMTASSLYPGGEALVSVA</sequence>
<evidence type="ECO:0000313" key="1">
    <source>
        <dbReference type="EMBL" id="KAJ2808161.1"/>
    </source>
</evidence>
<proteinExistence type="predicted"/>